<reference evidence="13 14" key="1">
    <citation type="journal article" date="2023" name="Elife">
        <title>Identification of key yeast species and microbe-microbe interactions impacting larval growth of Drosophila in the wild.</title>
        <authorList>
            <person name="Mure A."/>
            <person name="Sugiura Y."/>
            <person name="Maeda R."/>
            <person name="Honda K."/>
            <person name="Sakurai N."/>
            <person name="Takahashi Y."/>
            <person name="Watada M."/>
            <person name="Katoh T."/>
            <person name="Gotoh A."/>
            <person name="Gotoh Y."/>
            <person name="Taniguchi I."/>
            <person name="Nakamura K."/>
            <person name="Hayashi T."/>
            <person name="Katayama T."/>
            <person name="Uemura T."/>
            <person name="Hattori Y."/>
        </authorList>
    </citation>
    <scope>NUCLEOTIDE SEQUENCE [LARGE SCALE GENOMIC DNA]</scope>
    <source>
        <strain evidence="13 14">SC-9</strain>
    </source>
</reference>
<dbReference type="GO" id="GO:0000176">
    <property type="term" value="C:nuclear exosome (RNase complex)"/>
    <property type="evidence" value="ECO:0007669"/>
    <property type="project" value="UniProtKB-ARBA"/>
</dbReference>
<keyword evidence="5" id="KW-0963">Cytoplasm</keyword>
<name>A0AAV5QTX5_9ASCO</name>
<evidence type="ECO:0000313" key="14">
    <source>
        <dbReference type="Proteomes" id="UP001360560"/>
    </source>
</evidence>
<dbReference type="AlphaFoldDB" id="A0AAV5QTX5"/>
<dbReference type="GO" id="GO:0035925">
    <property type="term" value="F:mRNA 3'-UTR AU-rich region binding"/>
    <property type="evidence" value="ECO:0007669"/>
    <property type="project" value="TreeGrafter"/>
</dbReference>
<dbReference type="GO" id="GO:0034473">
    <property type="term" value="P:U1 snRNA 3'-end processing"/>
    <property type="evidence" value="ECO:0007669"/>
    <property type="project" value="TreeGrafter"/>
</dbReference>
<dbReference type="GO" id="GO:0071038">
    <property type="term" value="P:TRAMP-dependent tRNA surveillance pathway"/>
    <property type="evidence" value="ECO:0007669"/>
    <property type="project" value="TreeGrafter"/>
</dbReference>
<dbReference type="Gene3D" id="3.30.230.70">
    <property type="entry name" value="GHMP Kinase, N-terminal domain"/>
    <property type="match status" value="1"/>
</dbReference>
<protein>
    <recommendedName>
        <fullName evidence="4">Exosome complex component RRP45</fullName>
    </recommendedName>
    <alternativeName>
        <fullName evidence="10">Ribosomal RNA-processing protein 45</fullName>
    </alternativeName>
</protein>
<feature type="domain" description="Exoribonuclease phosphorolytic" evidence="12">
    <location>
        <begin position="190"/>
        <end position="258"/>
    </location>
</feature>
<dbReference type="InterPro" id="IPR036345">
    <property type="entry name" value="ExoRNase_PH_dom2_sf"/>
</dbReference>
<keyword evidence="8" id="KW-0694">RNA-binding</keyword>
<dbReference type="GO" id="GO:0000467">
    <property type="term" value="P:exonucleolytic trimming to generate mature 3'-end of 5.8S rRNA from tricistronic rRNA transcript (SSU-rRNA, 5.8S rRNA, LSU-rRNA)"/>
    <property type="evidence" value="ECO:0007669"/>
    <property type="project" value="TreeGrafter"/>
</dbReference>
<evidence type="ECO:0000256" key="3">
    <source>
        <dbReference type="ARBA" id="ARBA00006678"/>
    </source>
</evidence>
<evidence type="ECO:0000256" key="10">
    <source>
        <dbReference type="ARBA" id="ARBA00077933"/>
    </source>
</evidence>
<comment type="caution">
    <text evidence="13">The sequence shown here is derived from an EMBL/GenBank/DDBJ whole genome shotgun (WGS) entry which is preliminary data.</text>
</comment>
<keyword evidence="6" id="KW-0698">rRNA processing</keyword>
<dbReference type="InterPro" id="IPR001247">
    <property type="entry name" value="ExoRNase_PH_dom1"/>
</dbReference>
<evidence type="ECO:0000256" key="8">
    <source>
        <dbReference type="ARBA" id="ARBA00022884"/>
    </source>
</evidence>
<evidence type="ECO:0000256" key="4">
    <source>
        <dbReference type="ARBA" id="ARBA00019572"/>
    </source>
</evidence>
<dbReference type="InterPro" id="IPR033100">
    <property type="entry name" value="Rrp45"/>
</dbReference>
<dbReference type="GO" id="GO:0005730">
    <property type="term" value="C:nucleolus"/>
    <property type="evidence" value="ECO:0007669"/>
    <property type="project" value="UniProtKB-SubCell"/>
</dbReference>
<evidence type="ECO:0000256" key="9">
    <source>
        <dbReference type="ARBA" id="ARBA00023242"/>
    </source>
</evidence>
<proteinExistence type="inferred from homology"/>
<dbReference type="GO" id="GO:0034476">
    <property type="term" value="P:U5 snRNA 3'-end processing"/>
    <property type="evidence" value="ECO:0007669"/>
    <property type="project" value="TreeGrafter"/>
</dbReference>
<dbReference type="EMBL" id="BTFZ01000012">
    <property type="protein sequence ID" value="GMM37588.1"/>
    <property type="molecule type" value="Genomic_DNA"/>
</dbReference>
<dbReference type="CDD" id="cd11368">
    <property type="entry name" value="RNase_PH_RRP45"/>
    <property type="match status" value="1"/>
</dbReference>
<keyword evidence="7" id="KW-0271">Exosome</keyword>
<evidence type="ECO:0000313" key="13">
    <source>
        <dbReference type="EMBL" id="GMM37588.1"/>
    </source>
</evidence>
<evidence type="ECO:0000256" key="1">
    <source>
        <dbReference type="ARBA" id="ARBA00004496"/>
    </source>
</evidence>
<sequence>MVKLAGLSLNEQEFLTDSLKQGIRSDGRSLDQFRDVEITLGDQPGYVDVRLGKTRVAVRVSGSITKPYEDRPFEGIFTISTEIGPIAGAFFENGRPSDEEVLVSRLIEKAIKRSGALDVEGLCIVAGDKCWNIRADIHFMDFDGGFIDASCIGVITALQHFSRPEVTVSGEQVVVYSTDEREPVKLSILHVPICVTFALFNPKEKEENIKGGADGNEEAGEFAIVDATMKEEGLSNGTLTITMNKNKEICQISKSGGLPAEGLMVMDCANKAYGIVEKLTDQIKEVLKQ</sequence>
<dbReference type="InterPro" id="IPR027408">
    <property type="entry name" value="PNPase/RNase_PH_dom_sf"/>
</dbReference>
<dbReference type="SUPFAM" id="SSF55666">
    <property type="entry name" value="Ribonuclease PH domain 2-like"/>
    <property type="match status" value="1"/>
</dbReference>
<dbReference type="GO" id="GO:0071035">
    <property type="term" value="P:nuclear polyadenylation-dependent rRNA catabolic process"/>
    <property type="evidence" value="ECO:0007669"/>
    <property type="project" value="TreeGrafter"/>
</dbReference>
<dbReference type="GO" id="GO:0071028">
    <property type="term" value="P:nuclear mRNA surveillance"/>
    <property type="evidence" value="ECO:0007669"/>
    <property type="project" value="TreeGrafter"/>
</dbReference>
<dbReference type="PANTHER" id="PTHR11097">
    <property type="entry name" value="EXOSOME COMPLEX EXONUCLEASE RIBOSOMAL RNA PROCESSING PROTEIN"/>
    <property type="match status" value="1"/>
</dbReference>
<dbReference type="GO" id="GO:0016075">
    <property type="term" value="P:rRNA catabolic process"/>
    <property type="evidence" value="ECO:0007669"/>
    <property type="project" value="TreeGrafter"/>
</dbReference>
<dbReference type="GO" id="GO:0000177">
    <property type="term" value="C:cytoplasmic exosome (RNase complex)"/>
    <property type="evidence" value="ECO:0007669"/>
    <property type="project" value="TreeGrafter"/>
</dbReference>
<evidence type="ECO:0000256" key="7">
    <source>
        <dbReference type="ARBA" id="ARBA00022835"/>
    </source>
</evidence>
<dbReference type="Pfam" id="PF01138">
    <property type="entry name" value="RNase_PH"/>
    <property type="match status" value="1"/>
</dbReference>
<dbReference type="RefSeq" id="XP_064854584.1">
    <property type="nucleotide sequence ID" value="XM_064998512.1"/>
</dbReference>
<comment type="subcellular location">
    <subcellularLocation>
        <location evidence="1">Cytoplasm</location>
    </subcellularLocation>
    <subcellularLocation>
        <location evidence="2">Nucleus</location>
        <location evidence="2">Nucleolus</location>
    </subcellularLocation>
</comment>
<dbReference type="GO" id="GO:0034475">
    <property type="term" value="P:U4 snRNA 3'-end processing"/>
    <property type="evidence" value="ECO:0007669"/>
    <property type="project" value="TreeGrafter"/>
</dbReference>
<dbReference type="FunFam" id="3.30.230.70:FF:000005">
    <property type="entry name" value="Exosome complex component RRP45"/>
    <property type="match status" value="1"/>
</dbReference>
<comment type="similarity">
    <text evidence="3">Belongs to the RNase PH family.</text>
</comment>
<evidence type="ECO:0000256" key="2">
    <source>
        <dbReference type="ARBA" id="ARBA00004604"/>
    </source>
</evidence>
<organism evidence="13 14">
    <name type="scientific">Saccharomycopsis crataegensis</name>
    <dbReference type="NCBI Taxonomy" id="43959"/>
    <lineage>
        <taxon>Eukaryota</taxon>
        <taxon>Fungi</taxon>
        <taxon>Dikarya</taxon>
        <taxon>Ascomycota</taxon>
        <taxon>Saccharomycotina</taxon>
        <taxon>Saccharomycetes</taxon>
        <taxon>Saccharomycopsidaceae</taxon>
        <taxon>Saccharomycopsis</taxon>
    </lineage>
</organism>
<dbReference type="PANTHER" id="PTHR11097:SF14">
    <property type="entry name" value="EXOSOME COMPLEX COMPONENT RRP45"/>
    <property type="match status" value="1"/>
</dbReference>
<keyword evidence="9" id="KW-0539">Nucleus</keyword>
<keyword evidence="14" id="KW-1185">Reference proteome</keyword>
<dbReference type="SUPFAM" id="SSF54211">
    <property type="entry name" value="Ribosomal protein S5 domain 2-like"/>
    <property type="match status" value="1"/>
</dbReference>
<evidence type="ECO:0000256" key="6">
    <source>
        <dbReference type="ARBA" id="ARBA00022552"/>
    </source>
</evidence>
<dbReference type="Proteomes" id="UP001360560">
    <property type="component" value="Unassembled WGS sequence"/>
</dbReference>
<feature type="domain" description="Exoribonuclease phosphorolytic" evidence="11">
    <location>
        <begin position="32"/>
        <end position="164"/>
    </location>
</feature>
<dbReference type="InterPro" id="IPR015847">
    <property type="entry name" value="ExoRNase_PH_dom2"/>
</dbReference>
<accession>A0AAV5QTX5</accession>
<gene>
    <name evidence="13" type="ORF">DASC09_049130</name>
</gene>
<evidence type="ECO:0000259" key="11">
    <source>
        <dbReference type="Pfam" id="PF01138"/>
    </source>
</evidence>
<dbReference type="GeneID" id="90075563"/>
<dbReference type="InterPro" id="IPR020568">
    <property type="entry name" value="Ribosomal_Su5_D2-typ_SF"/>
</dbReference>
<dbReference type="InterPro" id="IPR050590">
    <property type="entry name" value="Exosome_comp_Rrp42_subfam"/>
</dbReference>
<evidence type="ECO:0000259" key="12">
    <source>
        <dbReference type="Pfam" id="PF03725"/>
    </source>
</evidence>
<evidence type="ECO:0000256" key="5">
    <source>
        <dbReference type="ARBA" id="ARBA00022490"/>
    </source>
</evidence>
<dbReference type="Pfam" id="PF03725">
    <property type="entry name" value="RNase_PH_C"/>
    <property type="match status" value="1"/>
</dbReference>